<gene>
    <name evidence="1" type="ORF">EYC87_13235</name>
</gene>
<dbReference type="Proteomes" id="UP001143307">
    <property type="component" value="Unassembled WGS sequence"/>
</dbReference>
<keyword evidence="2" id="KW-1185">Reference proteome</keyword>
<proteinExistence type="predicted"/>
<protein>
    <submittedName>
        <fullName evidence="1">DUF3604 domain-containing protein</fullName>
    </submittedName>
</protein>
<evidence type="ECO:0000313" key="1">
    <source>
        <dbReference type="EMBL" id="MCX2974551.1"/>
    </source>
</evidence>
<dbReference type="EMBL" id="SHNP01000004">
    <property type="protein sequence ID" value="MCX2974551.1"/>
    <property type="molecule type" value="Genomic_DNA"/>
</dbReference>
<dbReference type="Pfam" id="PF12228">
    <property type="entry name" value="DUF3604"/>
    <property type="match status" value="1"/>
</dbReference>
<evidence type="ECO:0000313" key="2">
    <source>
        <dbReference type="Proteomes" id="UP001143307"/>
    </source>
</evidence>
<comment type="caution">
    <text evidence="1">The sequence shown here is derived from an EMBL/GenBank/DDBJ whole genome shotgun (WGS) entry which is preliminary data.</text>
</comment>
<name>A0ABT3SY89_9GAMM</name>
<organism evidence="1 2">
    <name type="scientific">Candidatus Seongchinamella marina</name>
    <dbReference type="NCBI Taxonomy" id="2518990"/>
    <lineage>
        <taxon>Bacteria</taxon>
        <taxon>Pseudomonadati</taxon>
        <taxon>Pseudomonadota</taxon>
        <taxon>Gammaproteobacteria</taxon>
        <taxon>Cellvibrionales</taxon>
        <taxon>Halieaceae</taxon>
        <taxon>Seongchinamella</taxon>
    </lineage>
</organism>
<accession>A0ABT3SY89</accession>
<reference evidence="1" key="1">
    <citation type="submission" date="2019-02" db="EMBL/GenBank/DDBJ databases">
        <authorList>
            <person name="Li S.-H."/>
        </authorList>
    </citation>
    <scope>NUCLEOTIDE SEQUENCE</scope>
    <source>
        <strain evidence="1">IMCC8485</strain>
    </source>
</reference>
<sequence>MPNIKSVFKYLLWALLLLLFTLVVAGLWLRQEFARVQSAGANSAYWQSVPVVAAGKDVNIDKECLQQYPQKRAFFGALHVHTAASYDATAFGTMTTVDDAYRFARGETLPLRLRTDPEGFDAPLISINAPLDFMAVTDHAESLGEVQLCYAPASQAYGALVCRLYRGDLQLPAGDDMQAILRLASLAIFGKDRSQKVCGKDGTLCLQQAAQVWLENQRSTEQWQDHSSRCNFSTLHAYEYTLAEDSSNLHRNVIFRSSRVPQAVISAKDAPEPEQLWGWLNRTCIEGDTDCDVLAIPHNSNWSSGRMWYPYSNRDLPTKTRVEHAQLRARLEPLAEILQTKGDSECRNGIASVMGAADEFCDFEKLRSPAESIEDCDETIGSGGMMLRGCTSRYNFVRYALAAGLKERAALGVNPFKLGIVAATDTHNGIAAADSEEFYQGSHGIDRNVLSRLEGHTEVPGDIGAGSPVRYNPGGLAGIYAQQNSREALFDSMRNRETFGTSGPKITPRFFAGWGMDELDCDDPALLQKAYQQGVPMGSTLTGEPQTAGPVFLVTANRDGRDSANLLQRIQIIKSWVDADGKTHQAIYNVAGDPKNGASVDSDSCVTRGSGFNQLCATWRDPGFDPDTAAAYYSRTLENPSCRWSQWDCNRLPPEERPASCNNPDIPWKIQERAWTSPIWYYPK</sequence>
<dbReference type="InterPro" id="IPR022028">
    <property type="entry name" value="DUF3604"/>
</dbReference>